<protein>
    <recommendedName>
        <fullName evidence="8">HMA domain-containing protein</fullName>
    </recommendedName>
</protein>
<feature type="domain" description="HMA" evidence="8">
    <location>
        <begin position="1"/>
        <end position="68"/>
    </location>
</feature>
<evidence type="ECO:0000256" key="6">
    <source>
        <dbReference type="ARBA" id="ARBA00024045"/>
    </source>
</evidence>
<keyword evidence="5" id="KW-0636">Prenylation</keyword>
<dbReference type="InterPro" id="IPR051863">
    <property type="entry name" value="HIPP"/>
</dbReference>
<feature type="region of interest" description="Disordered" evidence="7">
    <location>
        <begin position="67"/>
        <end position="109"/>
    </location>
</feature>
<keyword evidence="3" id="KW-0479">Metal-binding</keyword>
<sequence length="155" mass="17630">MKKVILKLEWSEDKIKQKAMKTVSGLTGVESISMDKKDKKLTVIGDIDPVKVVAKLRKLCHTEIVSVGPAKEPEKKKEDEKKDEKKDGDKKEEKKDGGDKKDGDKKKVDPIQLMKAYPAYYQQYPQYQYPQPVPAYSYNHGNKSVEEDPNACVIC</sequence>
<evidence type="ECO:0000256" key="4">
    <source>
        <dbReference type="ARBA" id="ARBA00023288"/>
    </source>
</evidence>
<proteinExistence type="inferred from homology"/>
<dbReference type="PANTHER" id="PTHR45811">
    <property type="entry name" value="COPPER TRANSPORT PROTEIN FAMILY-RELATED"/>
    <property type="match status" value="1"/>
</dbReference>
<evidence type="ECO:0000313" key="10">
    <source>
        <dbReference type="Proteomes" id="UP001454036"/>
    </source>
</evidence>
<feature type="compositionally biased region" description="Basic and acidic residues" evidence="7">
    <location>
        <begin position="71"/>
        <end position="109"/>
    </location>
</feature>
<dbReference type="SUPFAM" id="SSF55008">
    <property type="entry name" value="HMA, heavy metal-associated domain"/>
    <property type="match status" value="1"/>
</dbReference>
<evidence type="ECO:0000313" key="9">
    <source>
        <dbReference type="EMBL" id="GAA0173615.1"/>
    </source>
</evidence>
<evidence type="ECO:0000256" key="3">
    <source>
        <dbReference type="ARBA" id="ARBA00022723"/>
    </source>
</evidence>
<name>A0AAV3RES6_LITER</name>
<evidence type="ECO:0000256" key="5">
    <source>
        <dbReference type="ARBA" id="ARBA00023289"/>
    </source>
</evidence>
<dbReference type="GO" id="GO:0046872">
    <property type="term" value="F:metal ion binding"/>
    <property type="evidence" value="ECO:0007669"/>
    <property type="project" value="UniProtKB-KW"/>
</dbReference>
<dbReference type="Gene3D" id="3.30.70.100">
    <property type="match status" value="1"/>
</dbReference>
<evidence type="ECO:0000256" key="2">
    <source>
        <dbReference type="ARBA" id="ARBA00022481"/>
    </source>
</evidence>
<dbReference type="GO" id="GO:0016020">
    <property type="term" value="C:membrane"/>
    <property type="evidence" value="ECO:0007669"/>
    <property type="project" value="UniProtKB-SubCell"/>
</dbReference>
<comment type="caution">
    <text evidence="9">The sequence shown here is derived from an EMBL/GenBank/DDBJ whole genome shotgun (WGS) entry which is preliminary data.</text>
</comment>
<keyword evidence="4" id="KW-0449">Lipoprotein</keyword>
<organism evidence="9 10">
    <name type="scientific">Lithospermum erythrorhizon</name>
    <name type="common">Purple gromwell</name>
    <name type="synonym">Lithospermum officinale var. erythrorhizon</name>
    <dbReference type="NCBI Taxonomy" id="34254"/>
    <lineage>
        <taxon>Eukaryota</taxon>
        <taxon>Viridiplantae</taxon>
        <taxon>Streptophyta</taxon>
        <taxon>Embryophyta</taxon>
        <taxon>Tracheophyta</taxon>
        <taxon>Spermatophyta</taxon>
        <taxon>Magnoliopsida</taxon>
        <taxon>eudicotyledons</taxon>
        <taxon>Gunneridae</taxon>
        <taxon>Pentapetalae</taxon>
        <taxon>asterids</taxon>
        <taxon>lamiids</taxon>
        <taxon>Boraginales</taxon>
        <taxon>Boraginaceae</taxon>
        <taxon>Boraginoideae</taxon>
        <taxon>Lithospermeae</taxon>
        <taxon>Lithospermum</taxon>
    </lineage>
</organism>
<dbReference type="Proteomes" id="UP001454036">
    <property type="component" value="Unassembled WGS sequence"/>
</dbReference>
<accession>A0AAV3RES6</accession>
<dbReference type="AlphaFoldDB" id="A0AAV3RES6"/>
<reference evidence="9 10" key="1">
    <citation type="submission" date="2024-01" db="EMBL/GenBank/DDBJ databases">
        <title>The complete chloroplast genome sequence of Lithospermum erythrorhizon: insights into the phylogenetic relationship among Boraginaceae species and the maternal lineages of purple gromwells.</title>
        <authorList>
            <person name="Okada T."/>
            <person name="Watanabe K."/>
        </authorList>
    </citation>
    <scope>NUCLEOTIDE SEQUENCE [LARGE SCALE GENOMIC DNA]</scope>
</reference>
<dbReference type="EMBL" id="BAABME010008688">
    <property type="protein sequence ID" value="GAA0173615.1"/>
    <property type="molecule type" value="Genomic_DNA"/>
</dbReference>
<evidence type="ECO:0000256" key="7">
    <source>
        <dbReference type="SAM" id="MobiDB-lite"/>
    </source>
</evidence>
<dbReference type="InterPro" id="IPR036163">
    <property type="entry name" value="HMA_dom_sf"/>
</dbReference>
<gene>
    <name evidence="9" type="ORF">LIER_27194</name>
</gene>
<dbReference type="PROSITE" id="PS50846">
    <property type="entry name" value="HMA_2"/>
    <property type="match status" value="1"/>
</dbReference>
<comment type="similarity">
    <text evidence="6">Belongs to the HIPP family.</text>
</comment>
<dbReference type="InterPro" id="IPR006121">
    <property type="entry name" value="HMA_dom"/>
</dbReference>
<comment type="subcellular location">
    <subcellularLocation>
        <location evidence="1">Membrane</location>
        <topology evidence="1">Peripheral membrane protein</topology>
    </subcellularLocation>
</comment>
<dbReference type="GO" id="GO:0009626">
    <property type="term" value="P:plant-type hypersensitive response"/>
    <property type="evidence" value="ECO:0007669"/>
    <property type="project" value="UniProtKB-KW"/>
</dbReference>
<dbReference type="PANTHER" id="PTHR45811:SF80">
    <property type="entry name" value="COPPER TRANSPORT PROTEIN FAMILY-RELATED"/>
    <property type="match status" value="1"/>
</dbReference>
<keyword evidence="2" id="KW-0488">Methylation</keyword>
<evidence type="ECO:0000256" key="1">
    <source>
        <dbReference type="ARBA" id="ARBA00004170"/>
    </source>
</evidence>
<evidence type="ECO:0000259" key="8">
    <source>
        <dbReference type="PROSITE" id="PS50846"/>
    </source>
</evidence>
<keyword evidence="10" id="KW-1185">Reference proteome</keyword>
<dbReference type="Pfam" id="PF00403">
    <property type="entry name" value="HMA"/>
    <property type="match status" value="1"/>
</dbReference>